<dbReference type="EMBL" id="FPCJ01000001">
    <property type="protein sequence ID" value="SFV34997.1"/>
    <property type="molecule type" value="Genomic_DNA"/>
</dbReference>
<dbReference type="InterPro" id="IPR012349">
    <property type="entry name" value="Split_barrel_FMN-bd"/>
</dbReference>
<evidence type="ECO:0000313" key="2">
    <source>
        <dbReference type="Proteomes" id="UP000199537"/>
    </source>
</evidence>
<sequence length="156" mass="18364">MLGSLTVSQIDDFLQRHSFGRIGYQINGRIYIIPVTYLFDGTSIIAHSREGEKIRALRNQQEVCFQVDEIMDQRNWLSVLVWGLYEEITDPQQRYYALDRLIRKIYKLDVHQAAEKPMELDVQPDQLLAEGAMNIVYRIRVLEKSGRFQRYEPKPS</sequence>
<dbReference type="OrthoDB" id="9794935at2"/>
<dbReference type="Proteomes" id="UP000199537">
    <property type="component" value="Unassembled WGS sequence"/>
</dbReference>
<dbReference type="InterPro" id="IPR024747">
    <property type="entry name" value="Pyridox_Oxase-rel"/>
</dbReference>
<proteinExistence type="predicted"/>
<evidence type="ECO:0000313" key="1">
    <source>
        <dbReference type="EMBL" id="SFV34997.1"/>
    </source>
</evidence>
<dbReference type="Pfam" id="PF12900">
    <property type="entry name" value="Pyridox_ox_2"/>
    <property type="match status" value="1"/>
</dbReference>
<name>A0A1I7NK20_9BACT</name>
<reference evidence="2" key="1">
    <citation type="submission" date="2016-10" db="EMBL/GenBank/DDBJ databases">
        <authorList>
            <person name="Varghese N."/>
            <person name="Submissions S."/>
        </authorList>
    </citation>
    <scope>NUCLEOTIDE SEQUENCE [LARGE SCALE GENOMIC DNA]</scope>
    <source>
        <strain evidence="2">DSM 14807</strain>
    </source>
</reference>
<protein>
    <submittedName>
        <fullName evidence="1">Pyridoxamine 5'-phosphate oxidase</fullName>
    </submittedName>
</protein>
<organism evidence="1 2">
    <name type="scientific">Thermoflavifilum thermophilum</name>
    <dbReference type="NCBI Taxonomy" id="1393122"/>
    <lineage>
        <taxon>Bacteria</taxon>
        <taxon>Pseudomonadati</taxon>
        <taxon>Bacteroidota</taxon>
        <taxon>Chitinophagia</taxon>
        <taxon>Chitinophagales</taxon>
        <taxon>Chitinophagaceae</taxon>
        <taxon>Thermoflavifilum</taxon>
    </lineage>
</organism>
<accession>A0A1I7NK20</accession>
<keyword evidence="2" id="KW-1185">Reference proteome</keyword>
<dbReference type="SUPFAM" id="SSF50475">
    <property type="entry name" value="FMN-binding split barrel"/>
    <property type="match status" value="1"/>
</dbReference>
<dbReference type="STRING" id="1393122.SAMN05660895_2133"/>
<dbReference type="Gene3D" id="2.30.110.10">
    <property type="entry name" value="Electron Transport, Fmn-binding Protein, Chain A"/>
    <property type="match status" value="1"/>
</dbReference>
<gene>
    <name evidence="1" type="ORF">SAMN05660895_2133</name>
</gene>
<dbReference type="RefSeq" id="WP_092460367.1">
    <property type="nucleotide sequence ID" value="NZ_FPCJ01000001.1"/>
</dbReference>
<dbReference type="AlphaFoldDB" id="A0A1I7NK20"/>